<keyword evidence="1" id="KW-0812">Transmembrane</keyword>
<proteinExistence type="predicted"/>
<organism evidence="2 3">
    <name type="scientific">Aspergillus fumigatiaffinis</name>
    <dbReference type="NCBI Taxonomy" id="340414"/>
    <lineage>
        <taxon>Eukaryota</taxon>
        <taxon>Fungi</taxon>
        <taxon>Dikarya</taxon>
        <taxon>Ascomycota</taxon>
        <taxon>Pezizomycotina</taxon>
        <taxon>Eurotiomycetes</taxon>
        <taxon>Eurotiomycetidae</taxon>
        <taxon>Eurotiales</taxon>
        <taxon>Aspergillaceae</taxon>
        <taxon>Aspergillus</taxon>
        <taxon>Aspergillus subgen. Fumigati</taxon>
    </lineage>
</organism>
<keyword evidence="3" id="KW-1185">Reference proteome</keyword>
<evidence type="ECO:0000256" key="1">
    <source>
        <dbReference type="SAM" id="Phobius"/>
    </source>
</evidence>
<dbReference type="AlphaFoldDB" id="A0A8H4HBV7"/>
<evidence type="ECO:0000313" key="2">
    <source>
        <dbReference type="EMBL" id="KAF4240076.1"/>
    </source>
</evidence>
<keyword evidence="1" id="KW-1133">Transmembrane helix</keyword>
<keyword evidence="1" id="KW-0472">Membrane</keyword>
<sequence length="257" mass="27314">MHLYRPSLALPSVSGGPIVDGHLNPRAALITPAPRQYAEPRPYYYYCFDNYVFTCLEAFDHRLFLQQDGTIIESESVMTWNNFCFLHYTPSPTTTQPHPVRWSTPTPSPVANLDACSTMLSVLTSCEHKSSGLMTMNSATQAACLCYTSMMWPPDMWNSAVASCATEAPAASSMSLASTASKLEGICHSVSPLGDPWLTPTPTPIPTPAAVHAPSSNHAGKIAGGVVGGIGGLALIVGGGIAFFGGGFAIFKRMIAK</sequence>
<feature type="transmembrane region" description="Helical" evidence="1">
    <location>
        <begin position="222"/>
        <end position="251"/>
    </location>
</feature>
<dbReference type="OrthoDB" id="4153189at2759"/>
<accession>A0A8H4HBV7</accession>
<protein>
    <submittedName>
        <fullName evidence="2">Uncharacterized protein</fullName>
    </submittedName>
</protein>
<evidence type="ECO:0000313" key="3">
    <source>
        <dbReference type="Proteomes" id="UP000653565"/>
    </source>
</evidence>
<name>A0A8H4HBV7_9EURO</name>
<dbReference type="EMBL" id="JAAAPX010000028">
    <property type="protein sequence ID" value="KAF4240076.1"/>
    <property type="molecule type" value="Genomic_DNA"/>
</dbReference>
<reference evidence="2" key="2">
    <citation type="submission" date="2020-04" db="EMBL/GenBank/DDBJ databases">
        <authorList>
            <person name="Santos R.A.C."/>
            <person name="Steenwyk J.L."/>
            <person name="Rivero-Menendez O."/>
            <person name="Mead M.E."/>
            <person name="Silva L.P."/>
            <person name="Bastos R.W."/>
            <person name="Alastruey-Izquierdo A."/>
            <person name="Goldman G.H."/>
            <person name="Rokas A."/>
        </authorList>
    </citation>
    <scope>NUCLEOTIDE SEQUENCE</scope>
    <source>
        <strain evidence="2">CNM-CM6805</strain>
    </source>
</reference>
<gene>
    <name evidence="2" type="ORF">CNMCM6805_005272</name>
</gene>
<reference evidence="2" key="1">
    <citation type="journal article" date="2020" name="bioRxiv">
        <title>Genomic and phenotypic heterogeneity of clinical isolates of the human pathogens Aspergillus fumigatus, Aspergillus lentulus and Aspergillus fumigatiaffinis.</title>
        <authorList>
            <person name="dos Santos R.A.C."/>
            <person name="Steenwyk J.L."/>
            <person name="Rivero-Menendez O."/>
            <person name="Mead M.E."/>
            <person name="Silva L.P."/>
            <person name="Bastos R.W."/>
            <person name="Alastruey-Izquierdo A."/>
            <person name="Goldman G.H."/>
            <person name="Rokas A."/>
        </authorList>
    </citation>
    <scope>NUCLEOTIDE SEQUENCE</scope>
    <source>
        <strain evidence="2">CNM-CM6805</strain>
    </source>
</reference>
<dbReference type="Proteomes" id="UP000653565">
    <property type="component" value="Unassembled WGS sequence"/>
</dbReference>
<comment type="caution">
    <text evidence="2">The sequence shown here is derived from an EMBL/GenBank/DDBJ whole genome shotgun (WGS) entry which is preliminary data.</text>
</comment>